<dbReference type="Proteomes" id="UP000290289">
    <property type="component" value="Chromosome 2"/>
</dbReference>
<feature type="region of interest" description="Disordered" evidence="1">
    <location>
        <begin position="1"/>
        <end position="29"/>
    </location>
</feature>
<accession>A0A498KET4</accession>
<name>A0A498KET4_MALDO</name>
<dbReference type="EMBL" id="RDQH01000328">
    <property type="protein sequence ID" value="RXI05906.1"/>
    <property type="molecule type" value="Genomic_DNA"/>
</dbReference>
<keyword evidence="3" id="KW-1185">Reference proteome</keyword>
<dbReference type="InterPro" id="IPR015943">
    <property type="entry name" value="WD40/YVTN_repeat-like_dom_sf"/>
</dbReference>
<evidence type="ECO:0000313" key="2">
    <source>
        <dbReference type="EMBL" id="RXI05906.1"/>
    </source>
</evidence>
<comment type="caution">
    <text evidence="2">The sequence shown here is derived from an EMBL/GenBank/DDBJ whole genome shotgun (WGS) entry which is preliminary data.</text>
</comment>
<dbReference type="STRING" id="3750.A0A498KET4"/>
<evidence type="ECO:0000313" key="3">
    <source>
        <dbReference type="Proteomes" id="UP000290289"/>
    </source>
</evidence>
<evidence type="ECO:0000256" key="1">
    <source>
        <dbReference type="SAM" id="MobiDB-lite"/>
    </source>
</evidence>
<protein>
    <submittedName>
        <fullName evidence="2">Uncharacterized protein</fullName>
    </submittedName>
</protein>
<organism evidence="2 3">
    <name type="scientific">Malus domestica</name>
    <name type="common">Apple</name>
    <name type="synonym">Pyrus malus</name>
    <dbReference type="NCBI Taxonomy" id="3750"/>
    <lineage>
        <taxon>Eukaryota</taxon>
        <taxon>Viridiplantae</taxon>
        <taxon>Streptophyta</taxon>
        <taxon>Embryophyta</taxon>
        <taxon>Tracheophyta</taxon>
        <taxon>Spermatophyta</taxon>
        <taxon>Magnoliopsida</taxon>
        <taxon>eudicotyledons</taxon>
        <taxon>Gunneridae</taxon>
        <taxon>Pentapetalae</taxon>
        <taxon>rosids</taxon>
        <taxon>fabids</taxon>
        <taxon>Rosales</taxon>
        <taxon>Rosaceae</taxon>
        <taxon>Amygdaloideae</taxon>
        <taxon>Maleae</taxon>
        <taxon>Malus</taxon>
    </lineage>
</organism>
<gene>
    <name evidence="2" type="ORF">DVH24_017948</name>
</gene>
<feature type="compositionally biased region" description="Acidic residues" evidence="1">
    <location>
        <begin position="1"/>
        <end position="17"/>
    </location>
</feature>
<proteinExistence type="predicted"/>
<dbReference type="Gene3D" id="2.130.10.10">
    <property type="entry name" value="YVTN repeat-like/Quinoprotein amine dehydrogenase"/>
    <property type="match status" value="1"/>
</dbReference>
<reference evidence="2 3" key="1">
    <citation type="submission" date="2018-10" db="EMBL/GenBank/DDBJ databases">
        <title>A high-quality apple genome assembly.</title>
        <authorList>
            <person name="Hu J."/>
        </authorList>
    </citation>
    <scope>NUCLEOTIDE SEQUENCE [LARGE SCALE GENOMIC DNA]</scope>
    <source>
        <strain evidence="3">cv. HFTH1</strain>
        <tissue evidence="2">Young leaf</tissue>
    </source>
</reference>
<sequence>MDSEDSDSDDDSEDEESGGSGAPLRKVAPEGCVDRIRAVTQNPHIRASWANTGHVQLMFHLDPMFSPGRVGGEDWQSSSFNGGVLIEKKASPNKWQILMGSRFDAGEIHRSG</sequence>
<dbReference type="AlphaFoldDB" id="A0A498KET4"/>